<accession>A0A371F327</accession>
<dbReference type="EMBL" id="QJKJ01010800">
    <property type="protein sequence ID" value="RDX72697.1"/>
    <property type="molecule type" value="Genomic_DNA"/>
</dbReference>
<reference evidence="1" key="1">
    <citation type="submission" date="2018-05" db="EMBL/GenBank/DDBJ databases">
        <title>Draft genome of Mucuna pruriens seed.</title>
        <authorList>
            <person name="Nnadi N.E."/>
            <person name="Vos R."/>
            <person name="Hasami M.H."/>
            <person name="Devisetty U.K."/>
            <person name="Aguiy J.C."/>
        </authorList>
    </citation>
    <scope>NUCLEOTIDE SEQUENCE [LARGE SCALE GENOMIC DNA]</scope>
    <source>
        <strain evidence="1">JCA_2017</strain>
    </source>
</reference>
<evidence type="ECO:0000313" key="1">
    <source>
        <dbReference type="EMBL" id="RDX72697.1"/>
    </source>
</evidence>
<dbReference type="OrthoDB" id="1459146at2759"/>
<gene>
    <name evidence="1" type="ORF">CR513_47772</name>
</gene>
<sequence>MNGVVKQRNYTLTGINVKNPKARVEKYTLLKATRAKILKEVYHFQLLDIPPPTKWQIGPSWEEWCKFLRACDHTIEECRVLKSQIEKLIQDGYLGCFVKRKENERRTIEELCKRDRS</sequence>
<keyword evidence="2" id="KW-1185">Reference proteome</keyword>
<proteinExistence type="predicted"/>
<dbReference type="Proteomes" id="UP000257109">
    <property type="component" value="Unassembled WGS sequence"/>
</dbReference>
<protein>
    <submittedName>
        <fullName evidence="1">Uncharacterized protein</fullName>
    </submittedName>
</protein>
<organism evidence="1 2">
    <name type="scientific">Mucuna pruriens</name>
    <name type="common">Velvet bean</name>
    <name type="synonym">Dolichos pruriens</name>
    <dbReference type="NCBI Taxonomy" id="157652"/>
    <lineage>
        <taxon>Eukaryota</taxon>
        <taxon>Viridiplantae</taxon>
        <taxon>Streptophyta</taxon>
        <taxon>Embryophyta</taxon>
        <taxon>Tracheophyta</taxon>
        <taxon>Spermatophyta</taxon>
        <taxon>Magnoliopsida</taxon>
        <taxon>eudicotyledons</taxon>
        <taxon>Gunneridae</taxon>
        <taxon>Pentapetalae</taxon>
        <taxon>rosids</taxon>
        <taxon>fabids</taxon>
        <taxon>Fabales</taxon>
        <taxon>Fabaceae</taxon>
        <taxon>Papilionoideae</taxon>
        <taxon>50 kb inversion clade</taxon>
        <taxon>NPAAA clade</taxon>
        <taxon>indigoferoid/millettioid clade</taxon>
        <taxon>Phaseoleae</taxon>
        <taxon>Mucuna</taxon>
    </lineage>
</organism>
<feature type="non-terminal residue" evidence="1">
    <location>
        <position position="1"/>
    </location>
</feature>
<name>A0A371F327_MUCPR</name>
<dbReference type="AlphaFoldDB" id="A0A371F327"/>
<comment type="caution">
    <text evidence="1">The sequence shown here is derived from an EMBL/GenBank/DDBJ whole genome shotgun (WGS) entry which is preliminary data.</text>
</comment>
<evidence type="ECO:0000313" key="2">
    <source>
        <dbReference type="Proteomes" id="UP000257109"/>
    </source>
</evidence>